<dbReference type="GO" id="GO:0016491">
    <property type="term" value="F:oxidoreductase activity"/>
    <property type="evidence" value="ECO:0007669"/>
    <property type="project" value="InterPro"/>
</dbReference>
<dbReference type="InterPro" id="IPR001441">
    <property type="entry name" value="UPP_synth-like"/>
</dbReference>
<sequence>MLASAFYRALRPRRNEIDFNFQPSALLSVVGSTVALILQNHHPSISLAMHNHSNFQERPLIRYLRTFIYVELALNGTNQEQEQTASWLRWMHRHIRGPVTEKTRADFGIPDGIDMYGYLDDLKVYVIQTLTWVTIAFEERFNGELSPRMKDLIVWEYTCAAMRLGVPREMLSSSYPDFISAFSARIDSLSTECKLTSDIIFSLEASILVSTRMRWITSLGLRAAFLVGHTLLPEELKAQYVLAGVRSPVSRMVQRVLCALLWLLYPLLLWLPLRGLIAFVIFLEPSMKGVVSASFTPSFFRVIAAEFARKQSTLRTIHSMDVIEDRPIPTSASGIEHADYIDWLENSGRIRPSFLQRAFISLLKFRAGSISLLRMCSSIIGHVTSSIRFHLLDMIERSRSRLLGSRMKDAKVSPLHVGMIMDGNRRFARRRNEQIIAGHRTGAVTASRVVEWWLRHRHIGPRYLTCWAFSSDNFARPTAEQDGLFGLMTSEFKALAFSSVVHLYRIRITFIGSANARTKLPPTLVEAMDFVERVTGGYDALFLQIAVGYGGREEIVDAVKSLQDRQERISEASVSREMYGREQGIPPVDLIVRTSEKRTSGFLLWDSQAAELHFIDKLWPELSELDWLQTLDAYAEREIRGGK</sequence>
<feature type="domain" description="ER-bound oxygenase mpaB/mpaB'/Rubber oxygenase catalytic" evidence="3">
    <location>
        <begin position="29"/>
        <end position="260"/>
    </location>
</feature>
<keyword evidence="2" id="KW-1133">Transmembrane helix</keyword>
<keyword evidence="1" id="KW-0808">Transferase</keyword>
<proteinExistence type="inferred from homology"/>
<dbReference type="SUPFAM" id="SSF64005">
    <property type="entry name" value="Undecaprenyl diphosphate synthase"/>
    <property type="match status" value="1"/>
</dbReference>
<dbReference type="Gene3D" id="3.40.1180.10">
    <property type="entry name" value="Decaprenyl diphosphate synthase-like"/>
    <property type="match status" value="1"/>
</dbReference>
<dbReference type="PROSITE" id="PS01066">
    <property type="entry name" value="UPP_SYNTHASE"/>
    <property type="match status" value="1"/>
</dbReference>
<dbReference type="CDD" id="cd00475">
    <property type="entry name" value="Cis_IPPS"/>
    <property type="match status" value="1"/>
</dbReference>
<organism evidence="4 5">
    <name type="scientific">Mycena citricolor</name>
    <dbReference type="NCBI Taxonomy" id="2018698"/>
    <lineage>
        <taxon>Eukaryota</taxon>
        <taxon>Fungi</taxon>
        <taxon>Dikarya</taxon>
        <taxon>Basidiomycota</taxon>
        <taxon>Agaricomycotina</taxon>
        <taxon>Agaricomycetes</taxon>
        <taxon>Agaricomycetidae</taxon>
        <taxon>Agaricales</taxon>
        <taxon>Marasmiineae</taxon>
        <taxon>Mycenaceae</taxon>
        <taxon>Mycena</taxon>
    </lineage>
</organism>
<dbReference type="AlphaFoldDB" id="A0AAD2HX47"/>
<dbReference type="InterPro" id="IPR018520">
    <property type="entry name" value="UPP_synth-like_CS"/>
</dbReference>
<protein>
    <recommendedName>
        <fullName evidence="3">ER-bound oxygenase mpaB/mpaB'/Rubber oxygenase catalytic domain-containing protein</fullName>
    </recommendedName>
</protein>
<dbReference type="EMBL" id="CAVNYO010000466">
    <property type="protein sequence ID" value="CAK5283455.1"/>
    <property type="molecule type" value="Genomic_DNA"/>
</dbReference>
<evidence type="ECO:0000259" key="3">
    <source>
        <dbReference type="Pfam" id="PF09995"/>
    </source>
</evidence>
<evidence type="ECO:0000256" key="1">
    <source>
        <dbReference type="ARBA" id="ARBA00022679"/>
    </source>
</evidence>
<dbReference type="HAMAP" id="MF_01139">
    <property type="entry name" value="ISPT"/>
    <property type="match status" value="1"/>
</dbReference>
<reference evidence="4" key="1">
    <citation type="submission" date="2023-11" db="EMBL/GenBank/DDBJ databases">
        <authorList>
            <person name="De Vega J J."/>
            <person name="De Vega J J."/>
        </authorList>
    </citation>
    <scope>NUCLEOTIDE SEQUENCE</scope>
</reference>
<evidence type="ECO:0000256" key="2">
    <source>
        <dbReference type="SAM" id="Phobius"/>
    </source>
</evidence>
<name>A0AAD2HX47_9AGAR</name>
<keyword evidence="5" id="KW-1185">Reference proteome</keyword>
<dbReference type="GO" id="GO:0045547">
    <property type="term" value="F:ditrans,polycis-polyprenyl diphosphate synthase [(2E,6E)-farnesyl diphosphate specific] activity"/>
    <property type="evidence" value="ECO:0007669"/>
    <property type="project" value="TreeGrafter"/>
</dbReference>
<feature type="transmembrane region" description="Helical" evidence="2">
    <location>
        <begin position="256"/>
        <end position="283"/>
    </location>
</feature>
<dbReference type="PANTHER" id="PTHR10291">
    <property type="entry name" value="DEHYDRODOLICHYL DIPHOSPHATE SYNTHASE FAMILY MEMBER"/>
    <property type="match status" value="1"/>
</dbReference>
<dbReference type="InterPro" id="IPR018713">
    <property type="entry name" value="MPAB/Lcp_cat_dom"/>
</dbReference>
<gene>
    <name evidence="4" type="ORF">MYCIT1_LOCUS35986</name>
</gene>
<evidence type="ECO:0000313" key="5">
    <source>
        <dbReference type="Proteomes" id="UP001295794"/>
    </source>
</evidence>
<dbReference type="PANTHER" id="PTHR10291:SF44">
    <property type="entry name" value="ER-BOUND OXYGENASE MPAB_MPAB'_RUBBER OXYGENASE CATALYTIC DOMAIN-CONTAINING PROTEIN"/>
    <property type="match status" value="1"/>
</dbReference>
<dbReference type="GO" id="GO:0005783">
    <property type="term" value="C:endoplasmic reticulum"/>
    <property type="evidence" value="ECO:0007669"/>
    <property type="project" value="TreeGrafter"/>
</dbReference>
<evidence type="ECO:0000313" key="4">
    <source>
        <dbReference type="EMBL" id="CAK5283455.1"/>
    </source>
</evidence>
<dbReference type="Pfam" id="PF09995">
    <property type="entry name" value="MPAB_Lcp_cat"/>
    <property type="match status" value="1"/>
</dbReference>
<dbReference type="InterPro" id="IPR036424">
    <property type="entry name" value="UPP_synth-like_sf"/>
</dbReference>
<keyword evidence="2" id="KW-0812">Transmembrane</keyword>
<accession>A0AAD2HX47</accession>
<keyword evidence="2" id="KW-0472">Membrane</keyword>
<dbReference type="GO" id="GO:0016094">
    <property type="term" value="P:polyprenol biosynthetic process"/>
    <property type="evidence" value="ECO:0007669"/>
    <property type="project" value="TreeGrafter"/>
</dbReference>
<comment type="caution">
    <text evidence="4">The sequence shown here is derived from an EMBL/GenBank/DDBJ whole genome shotgun (WGS) entry which is preliminary data.</text>
</comment>
<dbReference type="NCBIfam" id="TIGR00055">
    <property type="entry name" value="uppS"/>
    <property type="match status" value="1"/>
</dbReference>
<dbReference type="Pfam" id="PF01255">
    <property type="entry name" value="Prenyltransf"/>
    <property type="match status" value="1"/>
</dbReference>
<dbReference type="Proteomes" id="UP001295794">
    <property type="component" value="Unassembled WGS sequence"/>
</dbReference>